<dbReference type="EMBL" id="RDCL01000052">
    <property type="protein sequence ID" value="RMW54937.1"/>
    <property type="molecule type" value="Genomic_DNA"/>
</dbReference>
<dbReference type="CDD" id="cd06471">
    <property type="entry name" value="ACD_LpsHSP_like"/>
    <property type="match status" value="1"/>
</dbReference>
<feature type="domain" description="SHSP" evidence="3">
    <location>
        <begin position="30"/>
        <end position="139"/>
    </location>
</feature>
<comment type="similarity">
    <text evidence="1 2">Belongs to the small heat shock protein (HSP20) family.</text>
</comment>
<accession>A0A241RRS8</accession>
<protein>
    <submittedName>
        <fullName evidence="4">Hsp20/alpha crystallin family protein</fullName>
    </submittedName>
</protein>
<evidence type="ECO:0000256" key="1">
    <source>
        <dbReference type="PROSITE-ProRule" id="PRU00285"/>
    </source>
</evidence>
<dbReference type="RefSeq" id="WP_088770921.1">
    <property type="nucleotide sequence ID" value="NZ_BOUG01000006.1"/>
</dbReference>
<evidence type="ECO:0000313" key="4">
    <source>
        <dbReference type="EMBL" id="MDT7038270.1"/>
    </source>
</evidence>
<evidence type="ECO:0000313" key="5">
    <source>
        <dbReference type="EMBL" id="RMW54937.1"/>
    </source>
</evidence>
<dbReference type="PANTHER" id="PTHR11527">
    <property type="entry name" value="HEAT-SHOCK PROTEIN 20 FAMILY MEMBER"/>
    <property type="match status" value="1"/>
</dbReference>
<evidence type="ECO:0000256" key="2">
    <source>
        <dbReference type="RuleBase" id="RU003616"/>
    </source>
</evidence>
<evidence type="ECO:0000259" key="3">
    <source>
        <dbReference type="PROSITE" id="PS01031"/>
    </source>
</evidence>
<reference evidence="4" key="2">
    <citation type="submission" date="2023-08" db="EMBL/GenBank/DDBJ databases">
        <authorList>
            <person name="Page C.A."/>
            <person name="Perez-Diaz I.M."/>
        </authorList>
    </citation>
    <scope>NUCLEOTIDE SEQUENCE</scope>
    <source>
        <strain evidence="4">1.8.9</strain>
    </source>
</reference>
<dbReference type="InterPro" id="IPR002068">
    <property type="entry name" value="A-crystallin/Hsp20_dom"/>
</dbReference>
<dbReference type="KEGG" id="lpg:BB562_04350"/>
<dbReference type="EMBL" id="JAVLAO010000001">
    <property type="protein sequence ID" value="MDT7038270.1"/>
    <property type="molecule type" value="Genomic_DNA"/>
</dbReference>
<dbReference type="Pfam" id="PF00011">
    <property type="entry name" value="HSP20"/>
    <property type="match status" value="1"/>
</dbReference>
<dbReference type="PROSITE" id="PS01031">
    <property type="entry name" value="SHSP"/>
    <property type="match status" value="1"/>
</dbReference>
<name>A0A241RRS8_LACPE</name>
<dbReference type="InterPro" id="IPR031107">
    <property type="entry name" value="Small_HSP"/>
</dbReference>
<proteinExistence type="inferred from homology"/>
<dbReference type="Proteomes" id="UP001263852">
    <property type="component" value="Unassembled WGS sequence"/>
</dbReference>
<evidence type="ECO:0000313" key="7">
    <source>
        <dbReference type="Proteomes" id="UP001263852"/>
    </source>
</evidence>
<evidence type="ECO:0000313" key="6">
    <source>
        <dbReference type="Proteomes" id="UP000281061"/>
    </source>
</evidence>
<organism evidence="4 7">
    <name type="scientific">Lactiplantibacillus pentosus</name>
    <name type="common">Lactobacillus pentosus</name>
    <dbReference type="NCBI Taxonomy" id="1589"/>
    <lineage>
        <taxon>Bacteria</taxon>
        <taxon>Bacillati</taxon>
        <taxon>Bacillota</taxon>
        <taxon>Bacilli</taxon>
        <taxon>Lactobacillales</taxon>
        <taxon>Lactobacillaceae</taxon>
        <taxon>Lactiplantibacillus</taxon>
    </lineage>
</organism>
<sequence length="139" mass="16023">MRQQLLGHHLDDLLYPARLLKRAHREAENVLNAHVGMKTDVVEHDDDYTVTAELPGFDKQAITVNYADEWLTIRAHRSQDDRNDDGRMLHRERMDADFTRKFHLADVVRDQIQAHYQAGLLTVTLPKKVADSAGKIEVQ</sequence>
<dbReference type="Gene3D" id="2.60.40.790">
    <property type="match status" value="1"/>
</dbReference>
<gene>
    <name evidence="5" type="ORF">D6U17_08530</name>
    <name evidence="4" type="ORF">RI555_04480</name>
</gene>
<comment type="caution">
    <text evidence="4">The sequence shown here is derived from an EMBL/GenBank/DDBJ whole genome shotgun (WGS) entry which is preliminary data.</text>
</comment>
<dbReference type="InterPro" id="IPR008978">
    <property type="entry name" value="HSP20-like_chaperone"/>
</dbReference>
<dbReference type="AlphaFoldDB" id="A0A241RRS8"/>
<reference evidence="5 6" key="1">
    <citation type="submission" date="2018-10" db="EMBL/GenBank/DDBJ databases">
        <title>Genome sequences of five Lactobacillus pentosus strains isolated from brines of traditionally fermented spanish-style green table olives and differences between them.</title>
        <authorList>
            <person name="Jimenez Diaz R."/>
        </authorList>
    </citation>
    <scope>NUCLEOTIDE SEQUENCE [LARGE SCALE GENOMIC DNA]</scope>
    <source>
        <strain evidence="5 6">IG8</strain>
    </source>
</reference>
<dbReference type="SUPFAM" id="SSF49764">
    <property type="entry name" value="HSP20-like chaperones"/>
    <property type="match status" value="1"/>
</dbReference>
<dbReference type="Proteomes" id="UP000281061">
    <property type="component" value="Unassembled WGS sequence"/>
</dbReference>